<gene>
    <name evidence="2" type="ORF">ABIE13_003968</name>
</gene>
<dbReference type="InterPro" id="IPR011059">
    <property type="entry name" value="Metal-dep_hydrolase_composite"/>
</dbReference>
<dbReference type="Proteomes" id="UP001549320">
    <property type="component" value="Unassembled WGS sequence"/>
</dbReference>
<accession>A0ABV2QCT5</accession>
<reference evidence="2 3" key="1">
    <citation type="submission" date="2024-06" db="EMBL/GenBank/DDBJ databases">
        <title>Sorghum-associated microbial communities from plants grown in Nebraska, USA.</title>
        <authorList>
            <person name="Schachtman D."/>
        </authorList>
    </citation>
    <scope>NUCLEOTIDE SEQUENCE [LARGE SCALE GENOMIC DNA]</scope>
    <source>
        <strain evidence="2 3">2709</strain>
    </source>
</reference>
<dbReference type="PANTHER" id="PTHR22642:SF2">
    <property type="entry name" value="PROTEIN LONG AFTER FAR-RED 3"/>
    <property type="match status" value="1"/>
</dbReference>
<dbReference type="EMBL" id="JBEPSH010000008">
    <property type="protein sequence ID" value="MET4578845.1"/>
    <property type="molecule type" value="Genomic_DNA"/>
</dbReference>
<dbReference type="Gene3D" id="3.10.310.70">
    <property type="match status" value="1"/>
</dbReference>
<evidence type="ECO:0000313" key="3">
    <source>
        <dbReference type="Proteomes" id="UP001549320"/>
    </source>
</evidence>
<dbReference type="PANTHER" id="PTHR22642">
    <property type="entry name" value="IMIDAZOLONEPROPIONASE"/>
    <property type="match status" value="1"/>
</dbReference>
<dbReference type="InterPro" id="IPR013108">
    <property type="entry name" value="Amidohydro_3"/>
</dbReference>
<organism evidence="2 3">
    <name type="scientific">Ottowia thiooxydans</name>
    <dbReference type="NCBI Taxonomy" id="219182"/>
    <lineage>
        <taxon>Bacteria</taxon>
        <taxon>Pseudomonadati</taxon>
        <taxon>Pseudomonadota</taxon>
        <taxon>Betaproteobacteria</taxon>
        <taxon>Burkholderiales</taxon>
        <taxon>Comamonadaceae</taxon>
        <taxon>Ottowia</taxon>
    </lineage>
</organism>
<feature type="domain" description="Amidohydrolase 3" evidence="1">
    <location>
        <begin position="96"/>
        <end position="541"/>
    </location>
</feature>
<dbReference type="Pfam" id="PF07969">
    <property type="entry name" value="Amidohydro_3"/>
    <property type="match status" value="1"/>
</dbReference>
<dbReference type="SUPFAM" id="SSF51556">
    <property type="entry name" value="Metallo-dependent hydrolases"/>
    <property type="match status" value="1"/>
</dbReference>
<dbReference type="Gene3D" id="2.30.40.10">
    <property type="entry name" value="Urease, subunit C, domain 1"/>
    <property type="match status" value="2"/>
</dbReference>
<proteinExistence type="predicted"/>
<dbReference type="Gene3D" id="3.20.20.140">
    <property type="entry name" value="Metal-dependent hydrolases"/>
    <property type="match status" value="2"/>
</dbReference>
<evidence type="ECO:0000259" key="1">
    <source>
        <dbReference type="Pfam" id="PF07969"/>
    </source>
</evidence>
<protein>
    <submittedName>
        <fullName evidence="2">Amidohydrolase YtcJ</fullName>
    </submittedName>
</protein>
<comment type="caution">
    <text evidence="2">The sequence shown here is derived from an EMBL/GenBank/DDBJ whole genome shotgun (WGS) entry which is preliminary data.</text>
</comment>
<keyword evidence="3" id="KW-1185">Reference proteome</keyword>
<dbReference type="RefSeq" id="WP_354446451.1">
    <property type="nucleotide sequence ID" value="NZ_JBEPSH010000008.1"/>
</dbReference>
<dbReference type="InterPro" id="IPR032466">
    <property type="entry name" value="Metal_Hydrolase"/>
</dbReference>
<dbReference type="SUPFAM" id="SSF51338">
    <property type="entry name" value="Composite domain of metallo-dependent hydrolases"/>
    <property type="match status" value="1"/>
</dbReference>
<name>A0ABV2QCT5_9BURK</name>
<sequence>MFSKPSMGTHANRRSVLKAAKYAIAVTTFPVFLYACGGDGDHTKETADLVLKNGYVYTVDTSRSEAEAVAVKNGKILFVGKNRDADAYIGEKTQSVDLKGKMLLPGIVDSHNHVSDHPEGLFWLTTRPFTSMEKIGAALKEYRAKDPSMKQLRAIGWDVDMLKEASAESGLSPAQILDQYVPDIPVILLHDWHHDMWVNSLALENAGINENTPNPPGAFFERVAGTAGIGQPSGIVREFGAMSLILKALPYPDFTKAQFREAILDWQKMAAVRGVTSALVPQPRPTVNFYEALKELDAEGLLTSHFEVAVWADETRGTEQVPEILALREKYKGGNKFKLSTVKIFGTGSSAWEASDRPVWDQETLKQTVAALDKNGMRIFIHDIGPVESYNNMLDAFEYALKQNGPRDARHTITHVNEGDSVPTIERFKQLDIRADGHPAPKAFFDAGVKVTLSSDYPVVDFFPGRRIGRVVKSGVPVASAIAAHTIAGAELMFREKEIGSIEVGKSADLVVYDKSFFAMTAEEISAAKPVMTLATGKVVFRDASFSDNSK</sequence>
<evidence type="ECO:0000313" key="2">
    <source>
        <dbReference type="EMBL" id="MET4578845.1"/>
    </source>
</evidence>